<dbReference type="AlphaFoldDB" id="A0A6A7BKA8"/>
<evidence type="ECO:0000313" key="2">
    <source>
        <dbReference type="EMBL" id="KAF2854859.1"/>
    </source>
</evidence>
<reference evidence="2" key="1">
    <citation type="submission" date="2020-01" db="EMBL/GenBank/DDBJ databases">
        <authorList>
            <consortium name="DOE Joint Genome Institute"/>
            <person name="Haridas S."/>
            <person name="Albert R."/>
            <person name="Binder M."/>
            <person name="Bloem J."/>
            <person name="Labutti K."/>
            <person name="Salamov A."/>
            <person name="Andreopoulos B."/>
            <person name="Baker S.E."/>
            <person name="Barry K."/>
            <person name="Bills G."/>
            <person name="Bluhm B.H."/>
            <person name="Cannon C."/>
            <person name="Castanera R."/>
            <person name="Culley D.E."/>
            <person name="Daum C."/>
            <person name="Ezra D."/>
            <person name="Gonzalez J.B."/>
            <person name="Henrissat B."/>
            <person name="Kuo A."/>
            <person name="Liang C."/>
            <person name="Lipzen A."/>
            <person name="Lutzoni F."/>
            <person name="Magnuson J."/>
            <person name="Mondo S."/>
            <person name="Nolan M."/>
            <person name="Ohm R."/>
            <person name="Pangilinan J."/>
            <person name="Park H.-J."/>
            <person name="Ramirez L."/>
            <person name="Alfaro M."/>
            <person name="Sun H."/>
            <person name="Tritt A."/>
            <person name="Yoshinaga Y."/>
            <person name="Zwiers L.-H."/>
            <person name="Turgeon B.G."/>
            <person name="Goodwin S.B."/>
            <person name="Spatafora J.W."/>
            <person name="Crous P.W."/>
            <person name="Grigoriev I.V."/>
        </authorList>
    </citation>
    <scope>NUCLEOTIDE SEQUENCE</scope>
    <source>
        <strain evidence="2">IPT5</strain>
    </source>
</reference>
<name>A0A6A7BKA8_9PLEO</name>
<keyword evidence="3" id="KW-1185">Reference proteome</keyword>
<proteinExistence type="predicted"/>
<dbReference type="EMBL" id="MU006292">
    <property type="protein sequence ID" value="KAF2854859.1"/>
    <property type="molecule type" value="Genomic_DNA"/>
</dbReference>
<evidence type="ECO:0000313" key="3">
    <source>
        <dbReference type="Proteomes" id="UP000799423"/>
    </source>
</evidence>
<gene>
    <name evidence="2" type="ORF">T440DRAFT_244836</name>
</gene>
<evidence type="ECO:0000256" key="1">
    <source>
        <dbReference type="SAM" id="MobiDB-lite"/>
    </source>
</evidence>
<dbReference type="Proteomes" id="UP000799423">
    <property type="component" value="Unassembled WGS sequence"/>
</dbReference>
<feature type="region of interest" description="Disordered" evidence="1">
    <location>
        <begin position="1"/>
        <end position="72"/>
    </location>
</feature>
<protein>
    <submittedName>
        <fullName evidence="2">Uncharacterized protein</fullName>
    </submittedName>
</protein>
<sequence length="72" mass="7713">MGAPASRVREGARGLKRRAPHADTTSPLQCPPRPGARKGNWQESRRPHCSGTPSPADEKRSGQAGQPRALAF</sequence>
<organism evidence="2 3">
    <name type="scientific">Plenodomus tracheiphilus IPT5</name>
    <dbReference type="NCBI Taxonomy" id="1408161"/>
    <lineage>
        <taxon>Eukaryota</taxon>
        <taxon>Fungi</taxon>
        <taxon>Dikarya</taxon>
        <taxon>Ascomycota</taxon>
        <taxon>Pezizomycotina</taxon>
        <taxon>Dothideomycetes</taxon>
        <taxon>Pleosporomycetidae</taxon>
        <taxon>Pleosporales</taxon>
        <taxon>Pleosporineae</taxon>
        <taxon>Leptosphaeriaceae</taxon>
        <taxon>Plenodomus</taxon>
    </lineage>
</organism>
<accession>A0A6A7BKA8</accession>